<keyword evidence="3 5" id="KW-0238">DNA-binding</keyword>
<keyword evidence="2" id="KW-0805">Transcription regulation</keyword>
<gene>
    <name evidence="7" type="ORF">ACFSUS_14440</name>
</gene>
<feature type="DNA-binding region" description="H-T-H motif" evidence="5">
    <location>
        <begin position="22"/>
        <end position="41"/>
    </location>
</feature>
<dbReference type="PROSITE" id="PS50977">
    <property type="entry name" value="HTH_TETR_2"/>
    <property type="match status" value="1"/>
</dbReference>
<accession>A0ABW5M580</accession>
<dbReference type="Gene3D" id="1.10.357.10">
    <property type="entry name" value="Tetracycline Repressor, domain 2"/>
    <property type="match status" value="1"/>
</dbReference>
<keyword evidence="1" id="KW-0678">Repressor</keyword>
<dbReference type="PANTHER" id="PTHR30055">
    <property type="entry name" value="HTH-TYPE TRANSCRIPTIONAL REGULATOR RUTR"/>
    <property type="match status" value="1"/>
</dbReference>
<sequence length="187" mass="22386">MKERIIKEARHLFSQYGVKTVRLDDIAQQLGISKKTVYQYFTDKEELVRLMLEEQLNETLAEASSIHEQAPNPVAGALQIWDRLVRYRRTINPNLFRDIERHYPTVWHFFEEFRARYLNVILVTNLRQGVAQGLYRTDLDELIIAWLWAEQSQWEVPDERYKTQMKHHFMRGLLTTEGLALYELLMM</sequence>
<evidence type="ECO:0000313" key="7">
    <source>
        <dbReference type="EMBL" id="MFD2571839.1"/>
    </source>
</evidence>
<dbReference type="PANTHER" id="PTHR30055:SF175">
    <property type="entry name" value="HTH-TYPE TRANSCRIPTIONAL REPRESSOR KSTR2"/>
    <property type="match status" value="1"/>
</dbReference>
<name>A0ABW5M580_9BACT</name>
<dbReference type="InterPro" id="IPR009057">
    <property type="entry name" value="Homeodomain-like_sf"/>
</dbReference>
<evidence type="ECO:0000313" key="8">
    <source>
        <dbReference type="Proteomes" id="UP001597469"/>
    </source>
</evidence>
<feature type="domain" description="HTH tetR-type" evidence="6">
    <location>
        <begin position="1"/>
        <end position="59"/>
    </location>
</feature>
<keyword evidence="8" id="KW-1185">Reference proteome</keyword>
<protein>
    <submittedName>
        <fullName evidence="7">TetR/AcrR family transcriptional regulator</fullName>
    </submittedName>
</protein>
<evidence type="ECO:0000256" key="1">
    <source>
        <dbReference type="ARBA" id="ARBA00022491"/>
    </source>
</evidence>
<evidence type="ECO:0000256" key="5">
    <source>
        <dbReference type="PROSITE-ProRule" id="PRU00335"/>
    </source>
</evidence>
<evidence type="ECO:0000256" key="3">
    <source>
        <dbReference type="ARBA" id="ARBA00023125"/>
    </source>
</evidence>
<keyword evidence="4" id="KW-0804">Transcription</keyword>
<reference evidence="8" key="1">
    <citation type="journal article" date="2019" name="Int. J. Syst. Evol. Microbiol.">
        <title>The Global Catalogue of Microorganisms (GCM) 10K type strain sequencing project: providing services to taxonomists for standard genome sequencing and annotation.</title>
        <authorList>
            <consortium name="The Broad Institute Genomics Platform"/>
            <consortium name="The Broad Institute Genome Sequencing Center for Infectious Disease"/>
            <person name="Wu L."/>
            <person name="Ma J."/>
        </authorList>
    </citation>
    <scope>NUCLEOTIDE SEQUENCE [LARGE SCALE GENOMIC DNA]</scope>
    <source>
        <strain evidence="8">KCTC 42805</strain>
    </source>
</reference>
<organism evidence="7 8">
    <name type="scientific">Spirosoma soli</name>
    <dbReference type="NCBI Taxonomy" id="1770529"/>
    <lineage>
        <taxon>Bacteria</taxon>
        <taxon>Pseudomonadati</taxon>
        <taxon>Bacteroidota</taxon>
        <taxon>Cytophagia</taxon>
        <taxon>Cytophagales</taxon>
        <taxon>Cytophagaceae</taxon>
        <taxon>Spirosoma</taxon>
    </lineage>
</organism>
<dbReference type="PRINTS" id="PR00455">
    <property type="entry name" value="HTHTETR"/>
</dbReference>
<evidence type="ECO:0000259" key="6">
    <source>
        <dbReference type="PROSITE" id="PS50977"/>
    </source>
</evidence>
<dbReference type="InterPro" id="IPR001647">
    <property type="entry name" value="HTH_TetR"/>
</dbReference>
<dbReference type="RefSeq" id="WP_381523726.1">
    <property type="nucleotide sequence ID" value="NZ_JBHULN010000008.1"/>
</dbReference>
<comment type="caution">
    <text evidence="7">The sequence shown here is derived from an EMBL/GenBank/DDBJ whole genome shotgun (WGS) entry which is preliminary data.</text>
</comment>
<evidence type="ECO:0000256" key="4">
    <source>
        <dbReference type="ARBA" id="ARBA00023163"/>
    </source>
</evidence>
<proteinExistence type="predicted"/>
<dbReference type="InterPro" id="IPR050109">
    <property type="entry name" value="HTH-type_TetR-like_transc_reg"/>
</dbReference>
<dbReference type="EMBL" id="JBHULN010000008">
    <property type="protein sequence ID" value="MFD2571839.1"/>
    <property type="molecule type" value="Genomic_DNA"/>
</dbReference>
<evidence type="ECO:0000256" key="2">
    <source>
        <dbReference type="ARBA" id="ARBA00023015"/>
    </source>
</evidence>
<dbReference type="Pfam" id="PF00440">
    <property type="entry name" value="TetR_N"/>
    <property type="match status" value="1"/>
</dbReference>
<dbReference type="SUPFAM" id="SSF46689">
    <property type="entry name" value="Homeodomain-like"/>
    <property type="match status" value="1"/>
</dbReference>
<dbReference type="Proteomes" id="UP001597469">
    <property type="component" value="Unassembled WGS sequence"/>
</dbReference>